<dbReference type="Gene3D" id="2.30.180.10">
    <property type="entry name" value="FAS1 domain"/>
    <property type="match status" value="1"/>
</dbReference>
<dbReference type="GO" id="GO:0031012">
    <property type="term" value="C:extracellular matrix"/>
    <property type="evidence" value="ECO:0007669"/>
    <property type="project" value="TreeGrafter"/>
</dbReference>
<comment type="caution">
    <text evidence="3">The sequence shown here is derived from an EMBL/GenBank/DDBJ whole genome shotgun (WGS) entry which is preliminary data.</text>
</comment>
<keyword evidence="1" id="KW-0732">Signal</keyword>
<dbReference type="InterPro" id="IPR050904">
    <property type="entry name" value="Adhesion/Biosynth-related"/>
</dbReference>
<name>A0AAV4HS50_9GAST</name>
<dbReference type="GO" id="GO:0005615">
    <property type="term" value="C:extracellular space"/>
    <property type="evidence" value="ECO:0007669"/>
    <property type="project" value="TreeGrafter"/>
</dbReference>
<dbReference type="SMART" id="SM00554">
    <property type="entry name" value="FAS1"/>
    <property type="match status" value="1"/>
</dbReference>
<keyword evidence="4" id="KW-1185">Reference proteome</keyword>
<dbReference type="Pfam" id="PF02469">
    <property type="entry name" value="Fasciclin"/>
    <property type="match status" value="1"/>
</dbReference>
<dbReference type="PANTHER" id="PTHR10900:SF77">
    <property type="entry name" value="FI19380P1"/>
    <property type="match status" value="1"/>
</dbReference>
<dbReference type="FunFam" id="2.30.180.10:FF:000032">
    <property type="entry name" value="Fasciclin domain-containing protein, putative"/>
    <property type="match status" value="1"/>
</dbReference>
<dbReference type="Proteomes" id="UP000762676">
    <property type="component" value="Unassembled WGS sequence"/>
</dbReference>
<organism evidence="3 4">
    <name type="scientific">Elysia marginata</name>
    <dbReference type="NCBI Taxonomy" id="1093978"/>
    <lineage>
        <taxon>Eukaryota</taxon>
        <taxon>Metazoa</taxon>
        <taxon>Spiralia</taxon>
        <taxon>Lophotrochozoa</taxon>
        <taxon>Mollusca</taxon>
        <taxon>Gastropoda</taxon>
        <taxon>Heterobranchia</taxon>
        <taxon>Euthyneura</taxon>
        <taxon>Panpulmonata</taxon>
        <taxon>Sacoglossa</taxon>
        <taxon>Placobranchoidea</taxon>
        <taxon>Plakobranchidae</taxon>
        <taxon>Elysia</taxon>
    </lineage>
</organism>
<dbReference type="SUPFAM" id="SSF82153">
    <property type="entry name" value="FAS1 domain"/>
    <property type="match status" value="1"/>
</dbReference>
<reference evidence="3 4" key="1">
    <citation type="journal article" date="2021" name="Elife">
        <title>Chloroplast acquisition without the gene transfer in kleptoplastic sea slugs, Plakobranchus ocellatus.</title>
        <authorList>
            <person name="Maeda T."/>
            <person name="Takahashi S."/>
            <person name="Yoshida T."/>
            <person name="Shimamura S."/>
            <person name="Takaki Y."/>
            <person name="Nagai Y."/>
            <person name="Toyoda A."/>
            <person name="Suzuki Y."/>
            <person name="Arimoto A."/>
            <person name="Ishii H."/>
            <person name="Satoh N."/>
            <person name="Nishiyama T."/>
            <person name="Hasebe M."/>
            <person name="Maruyama T."/>
            <person name="Minagawa J."/>
            <person name="Obokata J."/>
            <person name="Shigenobu S."/>
        </authorList>
    </citation>
    <scope>NUCLEOTIDE SEQUENCE [LARGE SCALE GENOMIC DNA]</scope>
</reference>
<feature type="chain" id="PRO_5043618565" evidence="1">
    <location>
        <begin position="23"/>
        <end position="163"/>
    </location>
</feature>
<dbReference type="InterPro" id="IPR000782">
    <property type="entry name" value="FAS1_domain"/>
</dbReference>
<evidence type="ECO:0000259" key="2">
    <source>
        <dbReference type="PROSITE" id="PS50213"/>
    </source>
</evidence>
<dbReference type="GO" id="GO:0050839">
    <property type="term" value="F:cell adhesion molecule binding"/>
    <property type="evidence" value="ECO:0007669"/>
    <property type="project" value="TreeGrafter"/>
</dbReference>
<dbReference type="PANTHER" id="PTHR10900">
    <property type="entry name" value="PERIOSTIN-RELATED"/>
    <property type="match status" value="1"/>
</dbReference>
<sequence>MKYISAHLVTLALLAVCQVSWAAYLDQTVLECLKTLKRDTLVDLINNAGLTATLNDPSHQTPITLFAPNEDAFQELGALVQDLLTKPDLLREILKYHVVPGSIYRGAMHNTQLHTFEEADMAYLHGAGGVDGARFKTYDLSATNGVVHIISRVLIPASIKDQL</sequence>
<evidence type="ECO:0000313" key="3">
    <source>
        <dbReference type="EMBL" id="GFR99873.1"/>
    </source>
</evidence>
<gene>
    <name evidence="3" type="ORF">ElyMa_001057300</name>
</gene>
<dbReference type="GO" id="GO:0030198">
    <property type="term" value="P:extracellular matrix organization"/>
    <property type="evidence" value="ECO:0007669"/>
    <property type="project" value="TreeGrafter"/>
</dbReference>
<feature type="signal peptide" evidence="1">
    <location>
        <begin position="1"/>
        <end position="22"/>
    </location>
</feature>
<dbReference type="InterPro" id="IPR036378">
    <property type="entry name" value="FAS1_dom_sf"/>
</dbReference>
<dbReference type="PROSITE" id="PS50213">
    <property type="entry name" value="FAS1"/>
    <property type="match status" value="1"/>
</dbReference>
<dbReference type="EMBL" id="BMAT01002136">
    <property type="protein sequence ID" value="GFR99873.1"/>
    <property type="molecule type" value="Genomic_DNA"/>
</dbReference>
<feature type="domain" description="FAS1" evidence="2">
    <location>
        <begin position="25"/>
        <end position="154"/>
    </location>
</feature>
<evidence type="ECO:0000256" key="1">
    <source>
        <dbReference type="SAM" id="SignalP"/>
    </source>
</evidence>
<evidence type="ECO:0000313" key="4">
    <source>
        <dbReference type="Proteomes" id="UP000762676"/>
    </source>
</evidence>
<dbReference type="AlphaFoldDB" id="A0AAV4HS50"/>
<dbReference type="GO" id="GO:0007155">
    <property type="term" value="P:cell adhesion"/>
    <property type="evidence" value="ECO:0007669"/>
    <property type="project" value="TreeGrafter"/>
</dbReference>
<protein>
    <submittedName>
        <fullName evidence="3">Fasciclin</fullName>
    </submittedName>
</protein>
<proteinExistence type="predicted"/>
<accession>A0AAV4HS50</accession>